<dbReference type="FunFam" id="3.20.20.70:FF:000044">
    <property type="entry name" value="Deoxyribose-phosphate aldolase"/>
    <property type="match status" value="1"/>
</dbReference>
<dbReference type="AlphaFoldDB" id="A0A9Q0LFV9"/>
<keyword evidence="8" id="KW-0472">Membrane</keyword>
<evidence type="ECO:0000256" key="1">
    <source>
        <dbReference type="ARBA" id="ARBA00010936"/>
    </source>
</evidence>
<dbReference type="GO" id="GO:0005737">
    <property type="term" value="C:cytoplasm"/>
    <property type="evidence" value="ECO:0007669"/>
    <property type="project" value="InterPro"/>
</dbReference>
<evidence type="ECO:0000256" key="4">
    <source>
        <dbReference type="ARBA" id="ARBA00023239"/>
    </source>
</evidence>
<feature type="transmembrane region" description="Helical" evidence="8">
    <location>
        <begin position="294"/>
        <end position="315"/>
    </location>
</feature>
<dbReference type="Pfam" id="PF01791">
    <property type="entry name" value="DeoC"/>
    <property type="match status" value="1"/>
</dbReference>
<dbReference type="SMART" id="SM01133">
    <property type="entry name" value="DeoC"/>
    <property type="match status" value="1"/>
</dbReference>
<dbReference type="Gene3D" id="3.20.20.70">
    <property type="entry name" value="Aldolase class I"/>
    <property type="match status" value="1"/>
</dbReference>
<name>A0A9Q0LFV9_ANAIG</name>
<evidence type="ECO:0000313" key="10">
    <source>
        <dbReference type="Proteomes" id="UP001149090"/>
    </source>
</evidence>
<proteinExistence type="inferred from homology"/>
<evidence type="ECO:0000313" key="9">
    <source>
        <dbReference type="EMBL" id="KAJ5072137.1"/>
    </source>
</evidence>
<dbReference type="GO" id="GO:0016052">
    <property type="term" value="P:carbohydrate catabolic process"/>
    <property type="evidence" value="ECO:0007669"/>
    <property type="project" value="TreeGrafter"/>
</dbReference>
<dbReference type="OrthoDB" id="70823at2759"/>
<evidence type="ECO:0000256" key="2">
    <source>
        <dbReference type="ARBA" id="ARBA00012515"/>
    </source>
</evidence>
<dbReference type="InterPro" id="IPR011343">
    <property type="entry name" value="DeoC"/>
</dbReference>
<gene>
    <name evidence="9" type="ORF">M0811_09517</name>
</gene>
<keyword evidence="8" id="KW-1133">Transmembrane helix</keyword>
<dbReference type="PANTHER" id="PTHR10889:SF1">
    <property type="entry name" value="DEOXYRIBOSE-PHOSPHATE ALDOLASE"/>
    <property type="match status" value="1"/>
</dbReference>
<dbReference type="OMA" id="AAYCVNP"/>
<dbReference type="SUPFAM" id="SSF51569">
    <property type="entry name" value="Aldolase"/>
    <property type="match status" value="1"/>
</dbReference>
<dbReference type="InterPro" id="IPR028581">
    <property type="entry name" value="DeoC_typeI"/>
</dbReference>
<reference evidence="9" key="1">
    <citation type="submission" date="2022-10" db="EMBL/GenBank/DDBJ databases">
        <title>Novel sulphate-reducing endosymbionts in the free-living metamonad Anaeramoeba.</title>
        <authorList>
            <person name="Jerlstrom-Hultqvist J."/>
            <person name="Cepicka I."/>
            <person name="Gallot-Lavallee L."/>
            <person name="Salas-Leiva D."/>
            <person name="Curtis B.A."/>
            <person name="Zahonova K."/>
            <person name="Pipaliya S."/>
            <person name="Dacks J."/>
            <person name="Roger A.J."/>
        </authorList>
    </citation>
    <scope>NUCLEOTIDE SEQUENCE</scope>
    <source>
        <strain evidence="9">BMAN</strain>
    </source>
</reference>
<dbReference type="NCBIfam" id="TIGR00126">
    <property type="entry name" value="deoC"/>
    <property type="match status" value="1"/>
</dbReference>
<dbReference type="EMBL" id="JAPDFW010000082">
    <property type="protein sequence ID" value="KAJ5072137.1"/>
    <property type="molecule type" value="Genomic_DNA"/>
</dbReference>
<evidence type="ECO:0000256" key="7">
    <source>
        <dbReference type="ARBA" id="ARBA00048791"/>
    </source>
</evidence>
<dbReference type="GO" id="GO:0004139">
    <property type="term" value="F:deoxyribose-phosphate aldolase activity"/>
    <property type="evidence" value="ECO:0007669"/>
    <property type="project" value="UniProtKB-EC"/>
</dbReference>
<dbReference type="InterPro" id="IPR013785">
    <property type="entry name" value="Aldolase_TIM"/>
</dbReference>
<keyword evidence="8" id="KW-0812">Transmembrane</keyword>
<dbReference type="InterPro" id="IPR002915">
    <property type="entry name" value="DeoC/FbaB/LacD_aldolase"/>
</dbReference>
<dbReference type="HAMAP" id="MF_00114">
    <property type="entry name" value="DeoC_type1"/>
    <property type="match status" value="1"/>
</dbReference>
<keyword evidence="4" id="KW-0456">Lyase</keyword>
<protein>
    <recommendedName>
        <fullName evidence="2">deoxyribose-phosphate aldolase</fullName>
        <ecNumber evidence="2">4.1.2.4</ecNumber>
    </recommendedName>
    <alternativeName>
        <fullName evidence="6">2-deoxy-D-ribose 5-phosphate aldolase</fullName>
    </alternativeName>
</protein>
<comment type="similarity">
    <text evidence="1">Belongs to the DeoC/FbaB aldolase family. DeoC type 1 subfamily.</text>
</comment>
<accession>A0A9Q0LFV9</accession>
<keyword evidence="5" id="KW-0704">Schiff base</keyword>
<comment type="catalytic activity">
    <reaction evidence="7">
        <text>2-deoxy-D-ribose 5-phosphate = D-glyceraldehyde 3-phosphate + acetaldehyde</text>
        <dbReference type="Rhea" id="RHEA:12821"/>
        <dbReference type="ChEBI" id="CHEBI:15343"/>
        <dbReference type="ChEBI" id="CHEBI:59776"/>
        <dbReference type="ChEBI" id="CHEBI:62877"/>
        <dbReference type="EC" id="4.1.2.4"/>
    </reaction>
</comment>
<comment type="caution">
    <text evidence="9">The sequence shown here is derived from an EMBL/GenBank/DDBJ whole genome shotgun (WGS) entry which is preliminary data.</text>
</comment>
<evidence type="ECO:0000256" key="5">
    <source>
        <dbReference type="ARBA" id="ARBA00023270"/>
    </source>
</evidence>
<dbReference type="CDD" id="cd00959">
    <property type="entry name" value="DeoC"/>
    <property type="match status" value="1"/>
</dbReference>
<dbReference type="Proteomes" id="UP001149090">
    <property type="component" value="Unassembled WGS sequence"/>
</dbReference>
<evidence type="ECO:0000256" key="3">
    <source>
        <dbReference type="ARBA" id="ARBA00022490"/>
    </source>
</evidence>
<evidence type="ECO:0000256" key="6">
    <source>
        <dbReference type="ARBA" id="ARBA00032755"/>
    </source>
</evidence>
<dbReference type="GO" id="GO:0009264">
    <property type="term" value="P:deoxyribonucleotide catabolic process"/>
    <property type="evidence" value="ECO:0007669"/>
    <property type="project" value="InterPro"/>
</dbReference>
<dbReference type="PANTHER" id="PTHR10889">
    <property type="entry name" value="DEOXYRIBOSE-PHOSPHATE ALDOLASE"/>
    <property type="match status" value="1"/>
</dbReference>
<keyword evidence="3" id="KW-0963">Cytoplasm</keyword>
<sequence>MNFSLTYDKETKELIQNRINFTSKRINILPEQLRAVFPHLLETEMKFKMNEDISSYIDHTLLKPDATKEQIKQLCQEAIDNKFYAVCVNSNRVKEAFEFLGKNSVQLAAVVGFPLGVTDTNCKIFETETAIDNGATEIDMVINVGRLKDEEYFEVLSDIREVVKSVDESVKVKVILETCLLTKELIVDACILSVIGGASFVKTSTGFSQGGAKVEDVRLMKLVVGDLAEVKASGGVRSYEDAMKMIANGATRIGTSSGVKISKEKNDVKQNQIDSISDQNLNRNSSSSSFVNPKIALCGAFLTAAISGFFAGYVYQQNSQNSNKKNPKKKK</sequence>
<dbReference type="EC" id="4.1.2.4" evidence="2"/>
<organism evidence="9 10">
    <name type="scientific">Anaeramoeba ignava</name>
    <name type="common">Anaerobic marine amoeba</name>
    <dbReference type="NCBI Taxonomy" id="1746090"/>
    <lineage>
        <taxon>Eukaryota</taxon>
        <taxon>Metamonada</taxon>
        <taxon>Anaeramoebidae</taxon>
        <taxon>Anaeramoeba</taxon>
    </lineage>
</organism>
<evidence type="ECO:0000256" key="8">
    <source>
        <dbReference type="SAM" id="Phobius"/>
    </source>
</evidence>
<keyword evidence="10" id="KW-1185">Reference proteome</keyword>